<accession>A0A9W9HNL3</accession>
<proteinExistence type="predicted"/>
<name>A0A9W9HNL3_9EURO</name>
<sequence>MEPDDDKPLAADRDQYILDDLHNSNDADSDTTSLASRIYRGVMKNGRRYQTIREDNYWCPADEQQFECFDACHLVSILLDSETRNPLFQAPIKQSAKNILDIGTGRGNWAIDVADMFPHATVRGVDLYPPPVNWMPPNCILEVDNILENWTWREPFDFVHISHLVASFTPGEWDTVYKQAFDNLNPGGWIEQLEADAYVLCDDGSLPPSNILHSFGSNVLDAAANSGHPGGTLNTMRASMEKAGFVDLQERTYKWPIGPWPRDKLLKEAGQVNYHQWVNGLEGWCMFLLTKFGTPEPWSPEEVQVYVARLRQEVRKPEFHIYHTARRVWGRKPEQAE</sequence>
<evidence type="ECO:0000313" key="1">
    <source>
        <dbReference type="EMBL" id="KAJ5152055.1"/>
    </source>
</evidence>
<gene>
    <name evidence="1" type="ORF">N7492_010350</name>
</gene>
<dbReference type="GO" id="GO:0008168">
    <property type="term" value="F:methyltransferase activity"/>
    <property type="evidence" value="ECO:0007669"/>
    <property type="project" value="TreeGrafter"/>
</dbReference>
<dbReference type="EMBL" id="JAPQKO010000008">
    <property type="protein sequence ID" value="KAJ5152055.1"/>
    <property type="molecule type" value="Genomic_DNA"/>
</dbReference>
<dbReference type="SUPFAM" id="SSF53335">
    <property type="entry name" value="S-adenosyl-L-methionine-dependent methyltransferases"/>
    <property type="match status" value="1"/>
</dbReference>
<dbReference type="Proteomes" id="UP001146351">
    <property type="component" value="Unassembled WGS sequence"/>
</dbReference>
<dbReference type="InterPro" id="IPR029063">
    <property type="entry name" value="SAM-dependent_MTases_sf"/>
</dbReference>
<organism evidence="1 2">
    <name type="scientific">Penicillium capsulatum</name>
    <dbReference type="NCBI Taxonomy" id="69766"/>
    <lineage>
        <taxon>Eukaryota</taxon>
        <taxon>Fungi</taxon>
        <taxon>Dikarya</taxon>
        <taxon>Ascomycota</taxon>
        <taxon>Pezizomycotina</taxon>
        <taxon>Eurotiomycetes</taxon>
        <taxon>Eurotiomycetidae</taxon>
        <taxon>Eurotiales</taxon>
        <taxon>Aspergillaceae</taxon>
        <taxon>Penicillium</taxon>
    </lineage>
</organism>
<reference evidence="1" key="1">
    <citation type="submission" date="2022-11" db="EMBL/GenBank/DDBJ databases">
        <authorList>
            <person name="Petersen C."/>
        </authorList>
    </citation>
    <scope>NUCLEOTIDE SEQUENCE</scope>
    <source>
        <strain evidence="1">IBT 21917</strain>
    </source>
</reference>
<dbReference type="PANTHER" id="PTHR43591">
    <property type="entry name" value="METHYLTRANSFERASE"/>
    <property type="match status" value="1"/>
</dbReference>
<keyword evidence="2" id="KW-1185">Reference proteome</keyword>
<reference evidence="1" key="2">
    <citation type="journal article" date="2023" name="IMA Fungus">
        <title>Comparative genomic study of the Penicillium genus elucidates a diverse pangenome and 15 lateral gene transfer events.</title>
        <authorList>
            <person name="Petersen C."/>
            <person name="Sorensen T."/>
            <person name="Nielsen M.R."/>
            <person name="Sondergaard T.E."/>
            <person name="Sorensen J.L."/>
            <person name="Fitzpatrick D.A."/>
            <person name="Frisvad J.C."/>
            <person name="Nielsen K.L."/>
        </authorList>
    </citation>
    <scope>NUCLEOTIDE SEQUENCE</scope>
    <source>
        <strain evidence="1">IBT 21917</strain>
    </source>
</reference>
<dbReference type="Gene3D" id="3.40.50.150">
    <property type="entry name" value="Vaccinia Virus protein VP39"/>
    <property type="match status" value="1"/>
</dbReference>
<dbReference type="OrthoDB" id="2013972at2759"/>
<protein>
    <recommendedName>
        <fullName evidence="3">S-adenosyl-L-methionine-dependent methyltransferase</fullName>
    </recommendedName>
</protein>
<comment type="caution">
    <text evidence="1">The sequence shown here is derived from an EMBL/GenBank/DDBJ whole genome shotgun (WGS) entry which is preliminary data.</text>
</comment>
<evidence type="ECO:0008006" key="3">
    <source>
        <dbReference type="Google" id="ProtNLM"/>
    </source>
</evidence>
<dbReference type="PANTHER" id="PTHR43591:SF10">
    <property type="entry name" value="ABC TRANSMEMBRANE TYPE-1 DOMAIN-CONTAINING PROTEIN-RELATED"/>
    <property type="match status" value="1"/>
</dbReference>
<dbReference type="AlphaFoldDB" id="A0A9W9HNL3"/>
<dbReference type="Pfam" id="PF13489">
    <property type="entry name" value="Methyltransf_23"/>
    <property type="match status" value="1"/>
</dbReference>
<dbReference type="CDD" id="cd02440">
    <property type="entry name" value="AdoMet_MTases"/>
    <property type="match status" value="1"/>
</dbReference>
<evidence type="ECO:0000313" key="2">
    <source>
        <dbReference type="Proteomes" id="UP001146351"/>
    </source>
</evidence>